<comment type="caution">
    <text evidence="2">The sequence shown here is derived from an EMBL/GenBank/DDBJ whole genome shotgun (WGS) entry which is preliminary data.</text>
</comment>
<proteinExistence type="predicted"/>
<evidence type="ECO:0000313" key="3">
    <source>
        <dbReference type="Proteomes" id="UP001213015"/>
    </source>
</evidence>
<evidence type="ECO:0000256" key="1">
    <source>
        <dbReference type="SAM" id="Phobius"/>
    </source>
</evidence>
<gene>
    <name evidence="2" type="ORF">L2422_04060</name>
</gene>
<feature type="transmembrane region" description="Helical" evidence="1">
    <location>
        <begin position="348"/>
        <end position="368"/>
    </location>
</feature>
<dbReference type="AlphaFoldDB" id="A0AAP3GXJ7"/>
<dbReference type="InterPro" id="IPR018580">
    <property type="entry name" value="Uncharacterised_YfhO"/>
</dbReference>
<keyword evidence="1" id="KW-0472">Membrane</keyword>
<feature type="transmembrane region" description="Helical" evidence="1">
    <location>
        <begin position="286"/>
        <end position="304"/>
    </location>
</feature>
<dbReference type="PANTHER" id="PTHR38454:SF1">
    <property type="entry name" value="INTEGRAL MEMBRANE PROTEIN"/>
    <property type="match status" value="1"/>
</dbReference>
<dbReference type="RefSeq" id="WP_269255606.1">
    <property type="nucleotide sequence ID" value="NZ_JAKHFC010000014.1"/>
</dbReference>
<organism evidence="2 3">
    <name type="scientific">Lactobacillus mulieris</name>
    <dbReference type="NCBI Taxonomy" id="2508708"/>
    <lineage>
        <taxon>Bacteria</taxon>
        <taxon>Bacillati</taxon>
        <taxon>Bacillota</taxon>
        <taxon>Bacilli</taxon>
        <taxon>Lactobacillales</taxon>
        <taxon>Lactobacillaceae</taxon>
        <taxon>Lactobacillus</taxon>
    </lineage>
</organism>
<name>A0AAP3GXJ7_9LACO</name>
<keyword evidence="1" id="KW-1133">Transmembrane helix</keyword>
<evidence type="ECO:0000313" key="2">
    <source>
        <dbReference type="EMBL" id="MCZ3844696.1"/>
    </source>
</evidence>
<feature type="transmembrane region" description="Helical" evidence="1">
    <location>
        <begin position="152"/>
        <end position="168"/>
    </location>
</feature>
<feature type="transmembrane region" description="Helical" evidence="1">
    <location>
        <begin position="830"/>
        <end position="848"/>
    </location>
</feature>
<feature type="transmembrane region" description="Helical" evidence="1">
    <location>
        <begin position="78"/>
        <end position="95"/>
    </location>
</feature>
<keyword evidence="1" id="KW-0812">Transmembrane</keyword>
<protein>
    <submittedName>
        <fullName evidence="2">YfhO family protein</fullName>
    </submittedName>
</protein>
<feature type="transmembrane region" description="Helical" evidence="1">
    <location>
        <begin position="375"/>
        <end position="393"/>
    </location>
</feature>
<dbReference type="PANTHER" id="PTHR38454">
    <property type="entry name" value="INTEGRAL MEMBRANE PROTEIN-RELATED"/>
    <property type="match status" value="1"/>
</dbReference>
<feature type="transmembrane region" description="Helical" evidence="1">
    <location>
        <begin position="7"/>
        <end position="24"/>
    </location>
</feature>
<sequence>MKKIPKCIIPALISAFIFLLAGLITGTNPYFGGVPNSGDLATQYYSFFGYLRHVLIGNFSDFSYSFSNGLGGSMAGNWGYYLLSPLNFIILLFPANQLNIAIYTIILIKIMIASSSFYYLAKRLNNNSYPIAISLGVAYSLSSYVIGYWGNLMWLDAVALLPLVILGLTKEVLQLKFSLLYILTLAIIIVANYYTGYMICFFLIVFFIYLSFLSFSSWKNLLKQIIYFGISSLSAALLSAFASVPTFYNLLENKLNYHLPAPVIDAKRNLLSIGANLLFRGNISSLPLIYIGTISIILVFAYFFNGKVALKQRIAGLLLLLFTFSGLISTKIYLLWHGGQPPIFYPYRFAFIITFTLIYLASISINHIQHLPQRTFWITNAFLICFIIYYVLIVKKVLGIPKSSLFATLIVLVISIIILNLYILEKINSKFIALLLIVDIFLNTWVTWSTTSKNVTSYNPYTEQTASLINKLPTSAKSQRLEKSFLLNNDRGESYTFNYRGVNVFSSNNDPHLSKLLGLLGLPSIGYYTYYSTGTQLTDALLGIKTYIMSNKATTVKGFSNYGLRDDLVSNKNWYKDKNNIAYKMAVFPLVFAGYSKNNLNLKSNSALLNQEKILQSLTNTKTVYFSNAITPQITSNNMLIKTSNNLISMQQIKKKKSSVIFTYQAKPNSNGYIMLDPTIMSWGKYISDASKMTINGHSFRSLSVNLQPIGIHIPENGKLILKIYWKPSILNKKIIQPNLYLLNENALFKSIQLVQSRKMAITTWKGNSISGTITLHKGQSLLTTIPYSNGWYATANGKKVKIQKYLGCFIALNLPAGKYTIQLNHKMPGFKLGIIISIFGIFVLILLKKLSSKYLQC</sequence>
<feature type="transmembrane region" description="Helical" evidence="1">
    <location>
        <begin position="316"/>
        <end position="336"/>
    </location>
</feature>
<dbReference type="Pfam" id="PF09586">
    <property type="entry name" value="YfhO"/>
    <property type="match status" value="1"/>
</dbReference>
<feature type="transmembrane region" description="Helical" evidence="1">
    <location>
        <begin position="405"/>
        <end position="424"/>
    </location>
</feature>
<feature type="transmembrane region" description="Helical" evidence="1">
    <location>
        <begin position="225"/>
        <end position="248"/>
    </location>
</feature>
<feature type="transmembrane region" description="Helical" evidence="1">
    <location>
        <begin position="431"/>
        <end position="448"/>
    </location>
</feature>
<dbReference type="EMBL" id="JAKHLF010000004">
    <property type="protein sequence ID" value="MCZ3844696.1"/>
    <property type="molecule type" value="Genomic_DNA"/>
</dbReference>
<dbReference type="Proteomes" id="UP001213015">
    <property type="component" value="Unassembled WGS sequence"/>
</dbReference>
<feature type="transmembrane region" description="Helical" evidence="1">
    <location>
        <begin position="201"/>
        <end position="218"/>
    </location>
</feature>
<feature type="transmembrane region" description="Helical" evidence="1">
    <location>
        <begin position="175"/>
        <end position="195"/>
    </location>
</feature>
<accession>A0AAP3GXJ7</accession>
<reference evidence="2" key="1">
    <citation type="submission" date="2022-01" db="EMBL/GenBank/DDBJ databases">
        <title>VMRC isolate genome collection.</title>
        <authorList>
            <person name="France M."/>
            <person name="Rutt L."/>
            <person name="Humphrys M."/>
            <person name="Ravel J."/>
        </authorList>
    </citation>
    <scope>NUCLEOTIDE SEQUENCE</scope>
    <source>
        <strain evidence="2">C0127B5</strain>
    </source>
</reference>
<feature type="transmembrane region" description="Helical" evidence="1">
    <location>
        <begin position="101"/>
        <end position="121"/>
    </location>
</feature>